<dbReference type="PROSITE" id="PS50850">
    <property type="entry name" value="MFS"/>
    <property type="match status" value="1"/>
</dbReference>
<dbReference type="Gene3D" id="1.20.1250.20">
    <property type="entry name" value="MFS general substrate transporter like domains"/>
    <property type="match status" value="2"/>
</dbReference>
<dbReference type="InterPro" id="IPR036259">
    <property type="entry name" value="MFS_trans_sf"/>
</dbReference>
<evidence type="ECO:0000259" key="6">
    <source>
        <dbReference type="PROSITE" id="PS50850"/>
    </source>
</evidence>
<feature type="transmembrane region" description="Helical" evidence="5">
    <location>
        <begin position="180"/>
        <end position="200"/>
    </location>
</feature>
<name>A0ABY8DD49_9HYPH</name>
<dbReference type="InterPro" id="IPR020846">
    <property type="entry name" value="MFS_dom"/>
</dbReference>
<evidence type="ECO:0000313" key="7">
    <source>
        <dbReference type="EMBL" id="WEX88805.1"/>
    </source>
</evidence>
<protein>
    <submittedName>
        <fullName evidence="7">MFS transporter</fullName>
    </submittedName>
</protein>
<dbReference type="Pfam" id="PF07690">
    <property type="entry name" value="MFS_1"/>
    <property type="match status" value="2"/>
</dbReference>
<dbReference type="PANTHER" id="PTHR23514">
    <property type="entry name" value="BYPASS OF STOP CODON PROTEIN 6"/>
    <property type="match status" value="1"/>
</dbReference>
<evidence type="ECO:0000256" key="4">
    <source>
        <dbReference type="ARBA" id="ARBA00023136"/>
    </source>
</evidence>
<organism evidence="7 8">
    <name type="scientific">Sinorhizobium garamanticum</name>
    <dbReference type="NCBI Taxonomy" id="680247"/>
    <lineage>
        <taxon>Bacteria</taxon>
        <taxon>Pseudomonadati</taxon>
        <taxon>Pseudomonadota</taxon>
        <taxon>Alphaproteobacteria</taxon>
        <taxon>Hyphomicrobiales</taxon>
        <taxon>Rhizobiaceae</taxon>
        <taxon>Sinorhizobium/Ensifer group</taxon>
        <taxon>Sinorhizobium</taxon>
    </lineage>
</organism>
<keyword evidence="4 5" id="KW-0472">Membrane</keyword>
<dbReference type="RefSeq" id="WP_280660799.1">
    <property type="nucleotide sequence ID" value="NZ_CP120373.1"/>
</dbReference>
<evidence type="ECO:0000256" key="5">
    <source>
        <dbReference type="SAM" id="Phobius"/>
    </source>
</evidence>
<dbReference type="EMBL" id="CP120373">
    <property type="protein sequence ID" value="WEX88805.1"/>
    <property type="molecule type" value="Genomic_DNA"/>
</dbReference>
<dbReference type="InterPro" id="IPR011701">
    <property type="entry name" value="MFS"/>
</dbReference>
<keyword evidence="2 5" id="KW-0812">Transmembrane</keyword>
<feature type="transmembrane region" description="Helical" evidence="5">
    <location>
        <begin position="252"/>
        <end position="274"/>
    </location>
</feature>
<feature type="transmembrane region" description="Helical" evidence="5">
    <location>
        <begin position="154"/>
        <end position="174"/>
    </location>
</feature>
<feature type="transmembrane region" description="Helical" evidence="5">
    <location>
        <begin position="91"/>
        <end position="109"/>
    </location>
</feature>
<sequence length="401" mass="42373">MDQRTDQRKQTASQGHVRHRYMSKNRLAVSLLFLMNGFVTGSWAPKIPEFKDRLGIGESVLGLLILVFGIGSLVLMPIAGGFIARVGSQKVVKVTAIILSPLLLLLTLAPNVWTAAIGMFLLGGFVGAMDVAMNANAVEVERSMRRAIMSSCHAYWSLGGLIGAGIGGFLMARFGVLPHVLVVTVLSLAFLAVAWPMILADQPHPSATREKLRLPLTPLPWLIGIMALFSMVPEGTVLDWGALYLRNELGASVELSGFGFAAFSATMAAMRFAGDHVRDLLGAKRTLRICTVTALVGIVLAGLAPNALVAILGFAIAGIGISNMVPIAFSAAGNMPGLQPGIGLSVATFMGYSGMLFAPSLIGFVAEHSGFAIIFMSVPALFIVVLLLSHHAVHADHGKGH</sequence>
<comment type="subcellular location">
    <subcellularLocation>
        <location evidence="1">Membrane</location>
        <topology evidence="1">Multi-pass membrane protein</topology>
    </subcellularLocation>
</comment>
<dbReference type="CDD" id="cd17393">
    <property type="entry name" value="MFS_MosC_like"/>
    <property type="match status" value="1"/>
</dbReference>
<feature type="transmembrane region" description="Helical" evidence="5">
    <location>
        <begin position="115"/>
        <end position="133"/>
    </location>
</feature>
<keyword evidence="3 5" id="KW-1133">Transmembrane helix</keyword>
<feature type="transmembrane region" description="Helical" evidence="5">
    <location>
        <begin position="27"/>
        <end position="44"/>
    </location>
</feature>
<dbReference type="PANTHER" id="PTHR23514:SF13">
    <property type="entry name" value="INNER MEMBRANE PROTEIN YBJJ"/>
    <property type="match status" value="1"/>
</dbReference>
<reference evidence="7 8" key="1">
    <citation type="submission" date="2023-03" db="EMBL/GenBank/DDBJ databases">
        <authorList>
            <person name="Kaur S."/>
            <person name="Espinosa-Saiz D."/>
            <person name="Velazquez E."/>
            <person name="Menendez E."/>
            <person name="diCenzo G.C."/>
        </authorList>
    </citation>
    <scope>NUCLEOTIDE SEQUENCE [LARGE SCALE GENOMIC DNA]</scope>
    <source>
        <strain evidence="7 8">LMG 24692</strain>
    </source>
</reference>
<evidence type="ECO:0000256" key="3">
    <source>
        <dbReference type="ARBA" id="ARBA00022989"/>
    </source>
</evidence>
<feature type="transmembrane region" description="Helical" evidence="5">
    <location>
        <begin position="341"/>
        <end position="365"/>
    </location>
</feature>
<feature type="transmembrane region" description="Helical" evidence="5">
    <location>
        <begin position="212"/>
        <end position="232"/>
    </location>
</feature>
<gene>
    <name evidence="7" type="ORF">PZN02_001318</name>
</gene>
<dbReference type="SUPFAM" id="SSF103473">
    <property type="entry name" value="MFS general substrate transporter"/>
    <property type="match status" value="1"/>
</dbReference>
<dbReference type="Proteomes" id="UP001229355">
    <property type="component" value="Chromosome 1"/>
</dbReference>
<feature type="domain" description="Major facilitator superfamily (MFS) profile" evidence="6">
    <location>
        <begin position="25"/>
        <end position="397"/>
    </location>
</feature>
<feature type="transmembrane region" description="Helical" evidence="5">
    <location>
        <begin position="371"/>
        <end position="389"/>
    </location>
</feature>
<feature type="transmembrane region" description="Helical" evidence="5">
    <location>
        <begin position="64"/>
        <end position="84"/>
    </location>
</feature>
<evidence type="ECO:0000256" key="1">
    <source>
        <dbReference type="ARBA" id="ARBA00004141"/>
    </source>
</evidence>
<evidence type="ECO:0000256" key="2">
    <source>
        <dbReference type="ARBA" id="ARBA00022692"/>
    </source>
</evidence>
<accession>A0ABY8DD49</accession>
<dbReference type="InterPro" id="IPR051788">
    <property type="entry name" value="MFS_Transporter"/>
</dbReference>
<proteinExistence type="predicted"/>
<evidence type="ECO:0000313" key="8">
    <source>
        <dbReference type="Proteomes" id="UP001229355"/>
    </source>
</evidence>
<keyword evidence="8" id="KW-1185">Reference proteome</keyword>